<evidence type="ECO:0000256" key="11">
    <source>
        <dbReference type="SAM" id="Phobius"/>
    </source>
</evidence>
<evidence type="ECO:0000256" key="2">
    <source>
        <dbReference type="ARBA" id="ARBA00005992"/>
    </source>
</evidence>
<accession>A0ABW5RA20</accession>
<keyword evidence="5" id="KW-0378">Hydrolase</keyword>
<feature type="domain" description="L,D-TPase catalytic" evidence="12">
    <location>
        <begin position="375"/>
        <end position="484"/>
    </location>
</feature>
<evidence type="ECO:0000256" key="8">
    <source>
        <dbReference type="ARBA" id="ARBA00023316"/>
    </source>
</evidence>
<comment type="caution">
    <text evidence="13">The sequence shown here is derived from an EMBL/GenBank/DDBJ whole genome shotgun (WGS) entry which is preliminary data.</text>
</comment>
<keyword evidence="8 9" id="KW-0961">Cell wall biogenesis/degradation</keyword>
<feature type="active site" description="Nucleophile" evidence="9">
    <location>
        <position position="460"/>
    </location>
</feature>
<proteinExistence type="inferred from homology"/>
<dbReference type="Pfam" id="PF03734">
    <property type="entry name" value="YkuD"/>
    <property type="match status" value="1"/>
</dbReference>
<comment type="similarity">
    <text evidence="2">Belongs to the YkuD family.</text>
</comment>
<keyword evidence="11" id="KW-0812">Transmembrane</keyword>
<dbReference type="InterPro" id="IPR005490">
    <property type="entry name" value="LD_TPept_cat_dom"/>
</dbReference>
<dbReference type="SUPFAM" id="SSF48452">
    <property type="entry name" value="TPR-like"/>
    <property type="match status" value="1"/>
</dbReference>
<keyword evidence="11" id="KW-1133">Transmembrane helix</keyword>
<dbReference type="RefSeq" id="WP_379929318.1">
    <property type="nucleotide sequence ID" value="NZ_JBHUMM010000016.1"/>
</dbReference>
<evidence type="ECO:0000256" key="7">
    <source>
        <dbReference type="ARBA" id="ARBA00022984"/>
    </source>
</evidence>
<dbReference type="EMBL" id="JBHUMM010000016">
    <property type="protein sequence ID" value="MFD2671843.1"/>
    <property type="molecule type" value="Genomic_DNA"/>
</dbReference>
<feature type="active site" description="Proton donor/acceptor" evidence="9">
    <location>
        <position position="444"/>
    </location>
</feature>
<protein>
    <submittedName>
        <fullName evidence="13">L,D-transpeptidase family protein</fullName>
    </submittedName>
</protein>
<keyword evidence="4" id="KW-0808">Transferase</keyword>
<dbReference type="Proteomes" id="UP001597497">
    <property type="component" value="Unassembled WGS sequence"/>
</dbReference>
<evidence type="ECO:0000256" key="4">
    <source>
        <dbReference type="ARBA" id="ARBA00022679"/>
    </source>
</evidence>
<organism evidence="13 14">
    <name type="scientific">Marinicrinis sediminis</name>
    <dbReference type="NCBI Taxonomy" id="1652465"/>
    <lineage>
        <taxon>Bacteria</taxon>
        <taxon>Bacillati</taxon>
        <taxon>Bacillota</taxon>
        <taxon>Bacilli</taxon>
        <taxon>Bacillales</taxon>
        <taxon>Paenibacillaceae</taxon>
    </lineage>
</organism>
<keyword evidence="6 9" id="KW-0133">Cell shape</keyword>
<evidence type="ECO:0000256" key="6">
    <source>
        <dbReference type="ARBA" id="ARBA00022960"/>
    </source>
</evidence>
<dbReference type="InterPro" id="IPR038063">
    <property type="entry name" value="Transpep_catalytic_dom"/>
</dbReference>
<evidence type="ECO:0000256" key="5">
    <source>
        <dbReference type="ARBA" id="ARBA00022801"/>
    </source>
</evidence>
<gene>
    <name evidence="13" type="ORF">ACFSUC_09505</name>
</gene>
<sequence>MSQQIEHLKTYVKEHPTNKMAWYLLGKEYLANGQEQKAAYCFTQAGEIYEAYEKIAFPVDASHVPAPAGSVHPESEMERMTKDMLAEEVTSSPIRRKRKKWLGLGLPVVISLLFLAWSQSVLSPQSGEEAVAKAPAVATDSTSGATTSDQQALSIWEVKGWPEPVQLEAGAASLVQAYVSRQQQDKQTERMIAYASVRSETEASDTGDWHRWEQHIRPVASISSQAQGAGLELEFHDAESCQCEAGPLVGEKQLTHEILQRLQYVTVVKTAIEGYEQRTGSKVKQLQQLIQPYPNNSLSGADDLLQEAFDWVMQEQAQKQAAKTEKSEQAQPSWKWETQAAASISGQKETKGDKKLDQPVQVHLDSGLLEQVDALRIVVDQKQHRLALVSGNTVLRNYPVGLGGERTPEGSFVISEKVMNPNGRADGDFGSRGMTLSDTLYAIHGTNEPDSIGKDESLGCVRMLNEDIEELFSFVPLGTPVEIRGDGQLPEEVIRGAAPFALPSQVEETNPNKRYRWLN</sequence>
<keyword evidence="14" id="KW-1185">Reference proteome</keyword>
<reference evidence="14" key="1">
    <citation type="journal article" date="2019" name="Int. J. Syst. Evol. Microbiol.">
        <title>The Global Catalogue of Microorganisms (GCM) 10K type strain sequencing project: providing services to taxonomists for standard genome sequencing and annotation.</title>
        <authorList>
            <consortium name="The Broad Institute Genomics Platform"/>
            <consortium name="The Broad Institute Genome Sequencing Center for Infectious Disease"/>
            <person name="Wu L."/>
            <person name="Ma J."/>
        </authorList>
    </citation>
    <scope>NUCLEOTIDE SEQUENCE [LARGE SCALE GENOMIC DNA]</scope>
    <source>
        <strain evidence="14">KCTC 33676</strain>
    </source>
</reference>
<dbReference type="PANTHER" id="PTHR30582:SF24">
    <property type="entry name" value="L,D-TRANSPEPTIDASE ERFK_SRFK-RELATED"/>
    <property type="match status" value="1"/>
</dbReference>
<keyword evidence="3" id="KW-0328">Glycosyltransferase</keyword>
<keyword evidence="7 9" id="KW-0573">Peptidoglycan synthesis</keyword>
<dbReference type="InterPro" id="IPR011990">
    <property type="entry name" value="TPR-like_helical_dom_sf"/>
</dbReference>
<evidence type="ECO:0000259" key="12">
    <source>
        <dbReference type="PROSITE" id="PS52029"/>
    </source>
</evidence>
<evidence type="ECO:0000313" key="14">
    <source>
        <dbReference type="Proteomes" id="UP001597497"/>
    </source>
</evidence>
<evidence type="ECO:0000256" key="10">
    <source>
        <dbReference type="SAM" id="MobiDB-lite"/>
    </source>
</evidence>
<dbReference type="Gene3D" id="2.40.440.10">
    <property type="entry name" value="L,D-transpeptidase catalytic domain-like"/>
    <property type="match status" value="1"/>
</dbReference>
<dbReference type="Gene3D" id="1.25.40.10">
    <property type="entry name" value="Tetratricopeptide repeat domain"/>
    <property type="match status" value="1"/>
</dbReference>
<feature type="transmembrane region" description="Helical" evidence="11">
    <location>
        <begin position="101"/>
        <end position="118"/>
    </location>
</feature>
<dbReference type="PROSITE" id="PS52029">
    <property type="entry name" value="LD_TPASE"/>
    <property type="match status" value="1"/>
</dbReference>
<dbReference type="PANTHER" id="PTHR30582">
    <property type="entry name" value="L,D-TRANSPEPTIDASE"/>
    <property type="match status" value="1"/>
</dbReference>
<name>A0ABW5RA20_9BACL</name>
<evidence type="ECO:0000256" key="9">
    <source>
        <dbReference type="PROSITE-ProRule" id="PRU01373"/>
    </source>
</evidence>
<evidence type="ECO:0000256" key="3">
    <source>
        <dbReference type="ARBA" id="ARBA00022676"/>
    </source>
</evidence>
<keyword evidence="11" id="KW-0472">Membrane</keyword>
<evidence type="ECO:0000256" key="1">
    <source>
        <dbReference type="ARBA" id="ARBA00004752"/>
    </source>
</evidence>
<comment type="pathway">
    <text evidence="1 9">Cell wall biogenesis; peptidoglycan biosynthesis.</text>
</comment>
<dbReference type="CDD" id="cd16913">
    <property type="entry name" value="YkuD_like"/>
    <property type="match status" value="1"/>
</dbReference>
<dbReference type="SUPFAM" id="SSF141523">
    <property type="entry name" value="L,D-transpeptidase catalytic domain-like"/>
    <property type="match status" value="1"/>
</dbReference>
<evidence type="ECO:0000313" key="13">
    <source>
        <dbReference type="EMBL" id="MFD2671843.1"/>
    </source>
</evidence>
<dbReference type="InterPro" id="IPR050979">
    <property type="entry name" value="LD-transpeptidase"/>
</dbReference>
<feature type="region of interest" description="Disordered" evidence="10">
    <location>
        <begin position="320"/>
        <end position="355"/>
    </location>
</feature>